<keyword evidence="3 5" id="KW-1133">Transmembrane helix</keyword>
<accession>A0A8S1GUV2</accession>
<feature type="transmembrane region" description="Helical" evidence="5">
    <location>
        <begin position="41"/>
        <end position="65"/>
    </location>
</feature>
<dbReference type="Proteomes" id="UP000835052">
    <property type="component" value="Unassembled WGS sequence"/>
</dbReference>
<evidence type="ECO:0000256" key="5">
    <source>
        <dbReference type="SAM" id="Phobius"/>
    </source>
</evidence>
<dbReference type="Gene3D" id="1.20.1070.10">
    <property type="entry name" value="Rhodopsin 7-helix transmembrane proteins"/>
    <property type="match status" value="1"/>
</dbReference>
<feature type="domain" description="G-protein coupled receptors family 1 profile" evidence="6">
    <location>
        <begin position="16"/>
        <end position="277"/>
    </location>
</feature>
<evidence type="ECO:0000313" key="7">
    <source>
        <dbReference type="EMBL" id="CAD6186864.1"/>
    </source>
</evidence>
<protein>
    <recommendedName>
        <fullName evidence="6">G-protein coupled receptors family 1 profile domain-containing protein</fullName>
    </recommendedName>
</protein>
<keyword evidence="2 5" id="KW-0812">Transmembrane</keyword>
<keyword evidence="8" id="KW-1185">Reference proteome</keyword>
<feature type="transmembrane region" description="Helical" evidence="5">
    <location>
        <begin position="6"/>
        <end position="29"/>
    </location>
</feature>
<organism evidence="7 8">
    <name type="scientific">Caenorhabditis auriculariae</name>
    <dbReference type="NCBI Taxonomy" id="2777116"/>
    <lineage>
        <taxon>Eukaryota</taxon>
        <taxon>Metazoa</taxon>
        <taxon>Ecdysozoa</taxon>
        <taxon>Nematoda</taxon>
        <taxon>Chromadorea</taxon>
        <taxon>Rhabditida</taxon>
        <taxon>Rhabditina</taxon>
        <taxon>Rhabditomorpha</taxon>
        <taxon>Rhabditoidea</taxon>
        <taxon>Rhabditidae</taxon>
        <taxon>Peloderinae</taxon>
        <taxon>Caenorhabditis</taxon>
    </lineage>
</organism>
<evidence type="ECO:0000256" key="3">
    <source>
        <dbReference type="ARBA" id="ARBA00022989"/>
    </source>
</evidence>
<dbReference type="OrthoDB" id="5846501at2759"/>
<dbReference type="PANTHER" id="PTHR22718">
    <property type="entry name" value="SERPENTINE RECEPTOR, CLASS X"/>
    <property type="match status" value="1"/>
</dbReference>
<reference evidence="7" key="1">
    <citation type="submission" date="2020-10" db="EMBL/GenBank/DDBJ databases">
        <authorList>
            <person name="Kikuchi T."/>
        </authorList>
    </citation>
    <scope>NUCLEOTIDE SEQUENCE</scope>
    <source>
        <strain evidence="7">NKZ352</strain>
    </source>
</reference>
<dbReference type="InterPro" id="IPR017452">
    <property type="entry name" value="GPCR_Rhodpsn_7TM"/>
</dbReference>
<dbReference type="InterPro" id="IPR019430">
    <property type="entry name" value="7TM_GPCR_serpentine_rcpt_Srx"/>
</dbReference>
<evidence type="ECO:0000256" key="2">
    <source>
        <dbReference type="ARBA" id="ARBA00022692"/>
    </source>
</evidence>
<evidence type="ECO:0000256" key="4">
    <source>
        <dbReference type="ARBA" id="ARBA00023136"/>
    </source>
</evidence>
<name>A0A8S1GUV2_9PELO</name>
<sequence length="319" mass="36160">MTLKQWLGVGFGVVNGLGLVLNIVVLRPVYILGFVQKKSPIYIISLVNIMNDIIHLSLAFFYLVPCILTESWLFEEGQTSVYAELISSMFMFAWYTGCLTQILMAINRLVVICCRGNNFFSHKNTICLFVASTPLLLFATWLAQYGFSCCKFSFDHRYLSYSYVQIEGLPNYSNQFIDLWLNSTTTGIAVISYTIIFVSVRSTSKTVVLNMSAEQRRSRRVKEYSYAVQFFLISVFYTFSWVAFRVFPILIGESRVEWFVLISLCVSINSIANALIYVLTNKEVQNQILALGTKLSHINSTHNGNTSYANHPTAPSVSN</sequence>
<dbReference type="EMBL" id="CAJGYM010000005">
    <property type="protein sequence ID" value="CAD6186864.1"/>
    <property type="molecule type" value="Genomic_DNA"/>
</dbReference>
<comment type="caution">
    <text evidence="7">The sequence shown here is derived from an EMBL/GenBank/DDBJ whole genome shotgun (WGS) entry which is preliminary data.</text>
</comment>
<keyword evidence="4 5" id="KW-0472">Membrane</keyword>
<comment type="subcellular location">
    <subcellularLocation>
        <location evidence="1">Membrane</location>
    </subcellularLocation>
</comment>
<gene>
    <name evidence="7" type="ORF">CAUJ_LOCUS2783</name>
</gene>
<proteinExistence type="predicted"/>
<feature type="transmembrane region" description="Helical" evidence="5">
    <location>
        <begin position="85"/>
        <end position="106"/>
    </location>
</feature>
<feature type="transmembrane region" description="Helical" evidence="5">
    <location>
        <begin position="224"/>
        <end position="244"/>
    </location>
</feature>
<evidence type="ECO:0000256" key="1">
    <source>
        <dbReference type="ARBA" id="ARBA00004370"/>
    </source>
</evidence>
<dbReference type="CDD" id="cd00637">
    <property type="entry name" value="7tm_classA_rhodopsin-like"/>
    <property type="match status" value="1"/>
</dbReference>
<feature type="transmembrane region" description="Helical" evidence="5">
    <location>
        <begin position="126"/>
        <end position="147"/>
    </location>
</feature>
<dbReference type="GO" id="GO:0016020">
    <property type="term" value="C:membrane"/>
    <property type="evidence" value="ECO:0007669"/>
    <property type="project" value="UniProtKB-SubCell"/>
</dbReference>
<evidence type="ECO:0000313" key="8">
    <source>
        <dbReference type="Proteomes" id="UP000835052"/>
    </source>
</evidence>
<dbReference type="PROSITE" id="PS50262">
    <property type="entry name" value="G_PROTEIN_RECEP_F1_2"/>
    <property type="match status" value="1"/>
</dbReference>
<dbReference type="SUPFAM" id="SSF81321">
    <property type="entry name" value="Family A G protein-coupled receptor-like"/>
    <property type="match status" value="1"/>
</dbReference>
<feature type="transmembrane region" description="Helical" evidence="5">
    <location>
        <begin position="256"/>
        <end position="279"/>
    </location>
</feature>
<dbReference type="AlphaFoldDB" id="A0A8S1GUV2"/>
<dbReference type="Pfam" id="PF10328">
    <property type="entry name" value="7TM_GPCR_Srx"/>
    <property type="match status" value="1"/>
</dbReference>
<dbReference type="PANTHER" id="PTHR22718:SF11">
    <property type="entry name" value="7TM GPCR SERPENTINE RECEPTOR CLASS X (SRX) DOMAIN-CONTAINING PROTEIN"/>
    <property type="match status" value="1"/>
</dbReference>
<evidence type="ECO:0000259" key="6">
    <source>
        <dbReference type="PROSITE" id="PS50262"/>
    </source>
</evidence>
<feature type="transmembrane region" description="Helical" evidence="5">
    <location>
        <begin position="179"/>
        <end position="203"/>
    </location>
</feature>